<dbReference type="Proteomes" id="UP000013041">
    <property type="component" value="Unassembled WGS sequence"/>
</dbReference>
<evidence type="ECO:0000313" key="1">
    <source>
        <dbReference type="EMBL" id="ENZ41840.1"/>
    </source>
</evidence>
<accession>N9ZPP8</accession>
<dbReference type="AlphaFoldDB" id="N9ZPP8"/>
<dbReference type="HOGENOM" id="CLU_923472_0_0_9"/>
<protein>
    <submittedName>
        <fullName evidence="1">Uncharacterized protein</fullName>
    </submittedName>
</protein>
<name>N9ZPP8_9FIRM</name>
<comment type="caution">
    <text evidence="1">The sequence shown here is derived from an EMBL/GenBank/DDBJ whole genome shotgun (WGS) entry which is preliminary data.</text>
</comment>
<proteinExistence type="predicted"/>
<gene>
    <name evidence="1" type="ORF">HMPREF1097_01216</name>
</gene>
<sequence>MVFCINAIVAYHFKMPVRDMYDQTIDKVNGRDTFGDGFMILMALIMERHTIPVIGINPGSSNDRSSKVPADIFNGDIRRTQVRFGSNIKAFGMIFINLIFKLFKRRPQFRRELIQKDFTESQAQEDIIKMGIGPPGSKVASAAFRNESMDVRIPFQIPSKGMEDADKARSKEFRLIKFEEHAQDDVPDRMKEAVKEGVVLKKKAAEFLGDGKDTVSVVAGKELTGHTKGTFLVIHVPAGRTEPAFTGKGNEFKVTTMRASEESAPIRRVVAMEHFVDVIQNILAGAYDILDVFKVVRKNSL</sequence>
<dbReference type="EMBL" id="AGYG01000009">
    <property type="protein sequence ID" value="ENZ41840.1"/>
    <property type="molecule type" value="Genomic_DNA"/>
</dbReference>
<evidence type="ECO:0000313" key="2">
    <source>
        <dbReference type="Proteomes" id="UP000013041"/>
    </source>
</evidence>
<organism evidence="1 2">
    <name type="scientific">Enterocloster bolteae 90B8</name>
    <dbReference type="NCBI Taxonomy" id="997897"/>
    <lineage>
        <taxon>Bacteria</taxon>
        <taxon>Bacillati</taxon>
        <taxon>Bacillota</taxon>
        <taxon>Clostridia</taxon>
        <taxon>Lachnospirales</taxon>
        <taxon>Lachnospiraceae</taxon>
        <taxon>Enterocloster</taxon>
    </lineage>
</organism>
<reference evidence="1 2" key="1">
    <citation type="submission" date="2013-01" db="EMBL/GenBank/DDBJ databases">
        <title>The Genome Sequence of Clostridium bolteae 90B8.</title>
        <authorList>
            <consortium name="The Broad Institute Genome Sequencing Platform"/>
            <person name="Earl A."/>
            <person name="Ward D."/>
            <person name="Feldgarden M."/>
            <person name="Gevers D."/>
            <person name="Courvalin P."/>
            <person name="Lambert T."/>
            <person name="Walker B."/>
            <person name="Young S.K."/>
            <person name="Zeng Q."/>
            <person name="Gargeya S."/>
            <person name="Fitzgerald M."/>
            <person name="Haas B."/>
            <person name="Abouelleil A."/>
            <person name="Alvarado L."/>
            <person name="Arachchi H.M."/>
            <person name="Berlin A.M."/>
            <person name="Chapman S.B."/>
            <person name="Dewar J."/>
            <person name="Goldberg J."/>
            <person name="Griggs A."/>
            <person name="Gujja S."/>
            <person name="Hansen M."/>
            <person name="Howarth C."/>
            <person name="Imamovic A."/>
            <person name="Larimer J."/>
            <person name="McCowan C."/>
            <person name="Murphy C."/>
            <person name="Neiman D."/>
            <person name="Pearson M."/>
            <person name="Priest M."/>
            <person name="Roberts A."/>
            <person name="Saif S."/>
            <person name="Shea T."/>
            <person name="Sisk P."/>
            <person name="Sykes S."/>
            <person name="Wortman J."/>
            <person name="Nusbaum C."/>
            <person name="Birren B."/>
        </authorList>
    </citation>
    <scope>NUCLEOTIDE SEQUENCE [LARGE SCALE GENOMIC DNA]</scope>
    <source>
        <strain evidence="1 2">90B8</strain>
    </source>
</reference>